<evidence type="ECO:0000256" key="4">
    <source>
        <dbReference type="ARBA" id="ARBA00022741"/>
    </source>
</evidence>
<evidence type="ECO:0000313" key="18">
    <source>
        <dbReference type="EMBL" id="MDJ1370736.1"/>
    </source>
</evidence>
<evidence type="ECO:0000256" key="7">
    <source>
        <dbReference type="ARBA" id="ARBA00034307"/>
    </source>
</evidence>
<dbReference type="Gene3D" id="1.20.140.10">
    <property type="entry name" value="Butyryl-CoA Dehydrogenase, subunit A, domain 3"/>
    <property type="match status" value="1"/>
</dbReference>
<comment type="catalytic activity">
    <reaction evidence="12">
        <text>dibenzothiophene 5-oxide + FMNH2 + O2 = dibenzothiophene 5,5-dioxide + FMN + H2O + H(+)</text>
        <dbReference type="Rhea" id="RHEA:49080"/>
        <dbReference type="ChEBI" id="CHEBI:15377"/>
        <dbReference type="ChEBI" id="CHEBI:15378"/>
        <dbReference type="ChEBI" id="CHEBI:15379"/>
        <dbReference type="ChEBI" id="CHEBI:23683"/>
        <dbReference type="ChEBI" id="CHEBI:57618"/>
        <dbReference type="ChEBI" id="CHEBI:58210"/>
        <dbReference type="ChEBI" id="CHEBI:90356"/>
    </reaction>
</comment>
<dbReference type="InterPro" id="IPR036250">
    <property type="entry name" value="AcylCo_DH-like_C"/>
</dbReference>
<keyword evidence="4" id="KW-0547">Nucleotide-binding</keyword>
<organism evidence="18 19">
    <name type="scientific">Gulosibacter molinativorax</name>
    <dbReference type="NCBI Taxonomy" id="256821"/>
    <lineage>
        <taxon>Bacteria</taxon>
        <taxon>Bacillati</taxon>
        <taxon>Actinomycetota</taxon>
        <taxon>Actinomycetes</taxon>
        <taxon>Micrococcales</taxon>
        <taxon>Microbacteriaceae</taxon>
        <taxon>Gulosibacter</taxon>
    </lineage>
</organism>
<keyword evidence="2" id="KW-0285">Flavoprotein</keyword>
<feature type="compositionally biased region" description="Low complexity" evidence="14">
    <location>
        <begin position="13"/>
        <end position="27"/>
    </location>
</feature>
<evidence type="ECO:0000256" key="11">
    <source>
        <dbReference type="ARBA" id="ARBA00047859"/>
    </source>
</evidence>
<keyword evidence="5" id="KW-0560">Oxidoreductase</keyword>
<evidence type="ECO:0000313" key="19">
    <source>
        <dbReference type="Proteomes" id="UP001170379"/>
    </source>
</evidence>
<feature type="domain" description="Acyl-CoA oxidase/dehydrogenase middle" evidence="15">
    <location>
        <begin position="164"/>
        <end position="243"/>
    </location>
</feature>
<gene>
    <name evidence="18" type="ORF">C7K25_05050</name>
</gene>
<dbReference type="PANTHER" id="PTHR43884">
    <property type="entry name" value="ACYL-COA DEHYDROGENASE"/>
    <property type="match status" value="1"/>
</dbReference>
<comment type="subcellular location">
    <subcellularLocation>
        <location evidence="1">Cytoplasm</location>
    </subcellularLocation>
</comment>
<protein>
    <recommendedName>
        <fullName evidence="10">Dibenzothiophene monooxygenase</fullName>
        <ecNumber evidence="9">1.14.14.21</ecNumber>
    </recommendedName>
</protein>
<dbReference type="Gene3D" id="2.40.110.10">
    <property type="entry name" value="Butyryl-CoA Dehydrogenase, subunit A, domain 2"/>
    <property type="match status" value="1"/>
</dbReference>
<evidence type="ECO:0000256" key="13">
    <source>
        <dbReference type="ARBA" id="ARBA00049456"/>
    </source>
</evidence>
<feature type="domain" description="Acyl-CoA dehydrogenase/oxidase N-terminal" evidence="16">
    <location>
        <begin position="44"/>
        <end position="150"/>
    </location>
</feature>
<reference evidence="18" key="2">
    <citation type="journal article" date="2022" name="Sci. Rep.">
        <title>In silico prediction of the enzymes involved in the degradation of the herbicide molinate by Gulosibacter molinativorax ON4T.</title>
        <authorList>
            <person name="Lopes A.R."/>
            <person name="Bunin E."/>
            <person name="Viana A.T."/>
            <person name="Froufe H."/>
            <person name="Munoz-Merida A."/>
            <person name="Pinho D."/>
            <person name="Figueiredo J."/>
            <person name="Barroso C."/>
            <person name="Vaz-Moreira I."/>
            <person name="Bellanger X."/>
            <person name="Egas C."/>
            <person name="Nunes O.C."/>
        </authorList>
    </citation>
    <scope>NUCLEOTIDE SEQUENCE</scope>
    <source>
        <strain evidence="18">ON4</strain>
    </source>
</reference>
<evidence type="ECO:0000256" key="6">
    <source>
        <dbReference type="ARBA" id="ARBA00023033"/>
    </source>
</evidence>
<comment type="caution">
    <text evidence="18">The sequence shown here is derived from an EMBL/GenBank/DDBJ whole genome shotgun (WGS) entry which is preliminary data.</text>
</comment>
<evidence type="ECO:0000256" key="12">
    <source>
        <dbReference type="ARBA" id="ARBA00048445"/>
    </source>
</evidence>
<evidence type="ECO:0000256" key="14">
    <source>
        <dbReference type="SAM" id="MobiDB-lite"/>
    </source>
</evidence>
<dbReference type="Pfam" id="PF08028">
    <property type="entry name" value="Acyl-CoA_dh_2"/>
    <property type="match status" value="1"/>
</dbReference>
<evidence type="ECO:0000259" key="17">
    <source>
        <dbReference type="Pfam" id="PF08028"/>
    </source>
</evidence>
<keyword evidence="3" id="KW-0288">FMN</keyword>
<accession>A0ABT7C6C7</accession>
<evidence type="ECO:0000256" key="3">
    <source>
        <dbReference type="ARBA" id="ARBA00022643"/>
    </source>
</evidence>
<evidence type="ECO:0000256" key="9">
    <source>
        <dbReference type="ARBA" id="ARBA00034328"/>
    </source>
</evidence>
<dbReference type="SUPFAM" id="SSF56645">
    <property type="entry name" value="Acyl-CoA dehydrogenase NM domain-like"/>
    <property type="match status" value="1"/>
</dbReference>
<evidence type="ECO:0000256" key="8">
    <source>
        <dbReference type="ARBA" id="ARBA00034317"/>
    </source>
</evidence>
<keyword evidence="19" id="KW-1185">Reference proteome</keyword>
<proteinExistence type="inferred from homology"/>
<reference evidence="18" key="1">
    <citation type="submission" date="2018-03" db="EMBL/GenBank/DDBJ databases">
        <authorList>
            <person name="Nunes O.C."/>
            <person name="Lopes A.R."/>
            <person name="Froufe H."/>
            <person name="Munoz-Merida A."/>
            <person name="Barroso C."/>
            <person name="Egas C."/>
        </authorList>
    </citation>
    <scope>NUCLEOTIDE SEQUENCE</scope>
    <source>
        <strain evidence="18">ON4</strain>
    </source>
</reference>
<dbReference type="PIRSF" id="PIRSF016578">
    <property type="entry name" value="HsaA"/>
    <property type="match status" value="1"/>
</dbReference>
<dbReference type="Proteomes" id="UP001170379">
    <property type="component" value="Unassembled WGS sequence"/>
</dbReference>
<sequence>MTQLTDLETSPLRASADGASASRASAGNLPEAQREELSLGADYEAVAAKFRSIFERIAATALEREHQRRLPHEEIDWLKQAGFGAVRVPRKYGGDGVSLPQLFELLIELSAADSNITQALRGHFAFVEDRLNQHATTDQSAWFARFVSGETAGNAWTEVGEVKVGDVNTRVQETPNGLVVNGEKFYTTGSIYADWLDVYAGRHSDDEPVIALVNRHQPGVTISDDWDGFGQRTTGSGTTVFENAAVDAENITVFTDRFRYQTAFYQLVHLATLAGITEAALSEFAQQARARKRVFSHGSSEQWSQDPLVQQVVGVASSQSFAARATAIRAAESAQDAYLARFSAVAGLEGAVEEEQRANQRAELESAQGQVVIIDLALDATSKLFNALSASAASEAKALDRYWRNARTVSSHNPVIFKQRIVGDWAINGTELPYAWAIGAQKNSTAE</sequence>
<feature type="region of interest" description="Disordered" evidence="14">
    <location>
        <begin position="1"/>
        <end position="30"/>
    </location>
</feature>
<dbReference type="PANTHER" id="PTHR43884:SF12">
    <property type="entry name" value="ISOVALERYL-COA DEHYDROGENASE, MITOCHONDRIAL-RELATED"/>
    <property type="match status" value="1"/>
</dbReference>
<dbReference type="InterPro" id="IPR037069">
    <property type="entry name" value="AcylCoA_DH/ox_N_sf"/>
</dbReference>
<keyword evidence="6 18" id="KW-0503">Monooxygenase</keyword>
<dbReference type="SUPFAM" id="SSF47203">
    <property type="entry name" value="Acyl-CoA dehydrogenase C-terminal domain-like"/>
    <property type="match status" value="1"/>
</dbReference>
<dbReference type="RefSeq" id="WP_084147431.1">
    <property type="nucleotide sequence ID" value="NZ_CP028426.1"/>
</dbReference>
<dbReference type="EC" id="1.14.14.21" evidence="9"/>
<dbReference type="InterPro" id="IPR009100">
    <property type="entry name" value="AcylCoA_DH/oxidase_NM_dom_sf"/>
</dbReference>
<evidence type="ECO:0000259" key="15">
    <source>
        <dbReference type="Pfam" id="PF02770"/>
    </source>
</evidence>
<comment type="catalytic activity">
    <reaction evidence="13">
        <text>dibenzothiophene + 2 FMNH2 + 2 O2 = dibenzothiophene 5,5-dioxide + 2 FMN + 2 H2O + 2 H(+)</text>
        <dbReference type="Rhea" id="RHEA:49072"/>
        <dbReference type="ChEBI" id="CHEBI:15377"/>
        <dbReference type="ChEBI" id="CHEBI:15378"/>
        <dbReference type="ChEBI" id="CHEBI:15379"/>
        <dbReference type="ChEBI" id="CHEBI:23681"/>
        <dbReference type="ChEBI" id="CHEBI:57618"/>
        <dbReference type="ChEBI" id="CHEBI:58210"/>
        <dbReference type="ChEBI" id="CHEBI:90356"/>
        <dbReference type="EC" id="1.14.14.21"/>
    </reaction>
</comment>
<comment type="similarity">
    <text evidence="8">Belongs to the DszC flavin monooxygenase family.</text>
</comment>
<dbReference type="InterPro" id="IPR006091">
    <property type="entry name" value="Acyl-CoA_Oxase/DH_mid-dom"/>
</dbReference>
<comment type="catalytic activity">
    <reaction evidence="11">
        <text>dibenzothiophene + FMNH2 + O2 = dibenzothiophene 5-oxide + FMN + H2O + H(+)</text>
        <dbReference type="Rhea" id="RHEA:49076"/>
        <dbReference type="ChEBI" id="CHEBI:15377"/>
        <dbReference type="ChEBI" id="CHEBI:15378"/>
        <dbReference type="ChEBI" id="CHEBI:15379"/>
        <dbReference type="ChEBI" id="CHEBI:23681"/>
        <dbReference type="ChEBI" id="CHEBI:23683"/>
        <dbReference type="ChEBI" id="CHEBI:57618"/>
        <dbReference type="ChEBI" id="CHEBI:58210"/>
    </reaction>
</comment>
<dbReference type="Pfam" id="PF02771">
    <property type="entry name" value="Acyl-CoA_dh_N"/>
    <property type="match status" value="1"/>
</dbReference>
<dbReference type="Gene3D" id="1.10.540.10">
    <property type="entry name" value="Acyl-CoA dehydrogenase/oxidase, N-terminal domain"/>
    <property type="match status" value="1"/>
</dbReference>
<evidence type="ECO:0000256" key="1">
    <source>
        <dbReference type="ARBA" id="ARBA00004496"/>
    </source>
</evidence>
<dbReference type="InterPro" id="IPR046373">
    <property type="entry name" value="Acyl-CoA_Oxase/DH_mid-dom_sf"/>
</dbReference>
<feature type="domain" description="Acyl-CoA dehydrogenase C-terminal" evidence="17">
    <location>
        <begin position="268"/>
        <end position="413"/>
    </location>
</feature>
<comment type="pathway">
    <text evidence="7">Sulfur metabolism; dibenzothiophene degradation.</text>
</comment>
<dbReference type="EMBL" id="PXVD01000006">
    <property type="protein sequence ID" value="MDJ1370736.1"/>
    <property type="molecule type" value="Genomic_DNA"/>
</dbReference>
<name>A0ABT7C6C7_9MICO</name>
<evidence type="ECO:0000259" key="16">
    <source>
        <dbReference type="Pfam" id="PF02771"/>
    </source>
</evidence>
<evidence type="ECO:0000256" key="2">
    <source>
        <dbReference type="ARBA" id="ARBA00022630"/>
    </source>
</evidence>
<evidence type="ECO:0000256" key="10">
    <source>
        <dbReference type="ARBA" id="ARBA00034345"/>
    </source>
</evidence>
<dbReference type="InterPro" id="IPR013107">
    <property type="entry name" value="Acyl-CoA_DH_C"/>
</dbReference>
<dbReference type="Pfam" id="PF02770">
    <property type="entry name" value="Acyl-CoA_dh_M"/>
    <property type="match status" value="1"/>
</dbReference>
<dbReference type="GO" id="GO:0004497">
    <property type="term" value="F:monooxygenase activity"/>
    <property type="evidence" value="ECO:0007669"/>
    <property type="project" value="UniProtKB-KW"/>
</dbReference>
<dbReference type="InterPro" id="IPR013786">
    <property type="entry name" value="AcylCoA_DH/ox_N"/>
</dbReference>
<evidence type="ECO:0000256" key="5">
    <source>
        <dbReference type="ARBA" id="ARBA00023002"/>
    </source>
</evidence>